<reference evidence="1" key="1">
    <citation type="submission" date="2014-05" db="EMBL/GenBank/DDBJ databases">
        <authorList>
            <person name="Chronopoulou M."/>
        </authorList>
    </citation>
    <scope>NUCLEOTIDE SEQUENCE</scope>
    <source>
        <tissue evidence="1">Whole organism</tissue>
    </source>
</reference>
<dbReference type="EMBL" id="HACA01024509">
    <property type="protein sequence ID" value="CDW41870.1"/>
    <property type="molecule type" value="Transcribed_RNA"/>
</dbReference>
<organism evidence="1">
    <name type="scientific">Lepeophtheirus salmonis</name>
    <name type="common">Salmon louse</name>
    <name type="synonym">Caligus salmonis</name>
    <dbReference type="NCBI Taxonomy" id="72036"/>
    <lineage>
        <taxon>Eukaryota</taxon>
        <taxon>Metazoa</taxon>
        <taxon>Ecdysozoa</taxon>
        <taxon>Arthropoda</taxon>
        <taxon>Crustacea</taxon>
        <taxon>Multicrustacea</taxon>
        <taxon>Hexanauplia</taxon>
        <taxon>Copepoda</taxon>
        <taxon>Siphonostomatoida</taxon>
        <taxon>Caligidae</taxon>
        <taxon>Lepeophtheirus</taxon>
    </lineage>
</organism>
<accession>A0A0K2UUZ1</accession>
<evidence type="ECO:0000313" key="1">
    <source>
        <dbReference type="EMBL" id="CDW41870.1"/>
    </source>
</evidence>
<sequence>MPIYKQIQSTFHILPLMSQVECCWK</sequence>
<name>A0A0K2UUZ1_LEPSM</name>
<dbReference type="AlphaFoldDB" id="A0A0K2UUZ1"/>
<proteinExistence type="predicted"/>
<protein>
    <submittedName>
        <fullName evidence="1">Uncharacterized protein</fullName>
    </submittedName>
</protein>